<dbReference type="GO" id="GO:0005634">
    <property type="term" value="C:nucleus"/>
    <property type="evidence" value="ECO:0007669"/>
    <property type="project" value="UniProtKB-SubCell"/>
</dbReference>
<dbReference type="PANTHER" id="PTHR15835:SF6">
    <property type="entry name" value="ZINC FINGER C3HC-TYPE PROTEIN 1"/>
    <property type="match status" value="1"/>
</dbReference>
<evidence type="ECO:0000256" key="3">
    <source>
        <dbReference type="SAM" id="MobiDB-lite"/>
    </source>
</evidence>
<evidence type="ECO:0000259" key="4">
    <source>
        <dbReference type="Pfam" id="PF07967"/>
    </source>
</evidence>
<sequence>MSNPVEENESVGRDIATSEVKLVTEELIDVNKKFVNEEEEEYIKDSKRYLYDEVSYINRINTFKIWVRKPTHLCSLILARNGFICESECVIKCEMCKCKYVYEKNTYSMYTRINDLCLLHLDNCPWKNKIMDLSVFKLDDKSLSRQKILEEYENNTKLIKSSLVKIPLINIKKTINDLILIVKKHLDDDISKKKFLIFNSHVEFFKKHFIQIFLNNKSVIDEGIEKIKKNYKHLEKNIIDMNYLNNLHFDLFDVTNYINILSDDEYSTSLLIDEKEDINMYYKIVNKMKNYNYEHVNIFKIIALLGWTCKDYPYKEEDGKEEDGKEEDGKEEDDKEADGKEKDGEKEDGKEEDGNKAGGVKDDDDRVDNGKEAAPRDDSTISEMENQRLTKDTESSLKWTLKHFFLPKKRSKNLKENEEDSNTSLSKNDMVANNKIEANCSEYKLYKVKLSLKDSMSKLFLEICSYMDDDKFFIKTLYDYYTLTTPPMDYINDEGNTNKEKKCYYIRPFNAIENHRIYCPYITEDLYAFSKITKLLFELLMSEFERKFEFK</sequence>
<dbReference type="PANTHER" id="PTHR15835">
    <property type="entry name" value="NUCLEAR-INTERACTING PARTNER OF ALK"/>
    <property type="match status" value="1"/>
</dbReference>
<evidence type="ECO:0000313" key="5">
    <source>
        <dbReference type="EMBL" id="SBT71680.1"/>
    </source>
</evidence>
<dbReference type="GO" id="GO:0008270">
    <property type="term" value="F:zinc ion binding"/>
    <property type="evidence" value="ECO:0007669"/>
    <property type="project" value="InterPro"/>
</dbReference>
<name>A0A1C3KDK2_PLAMA</name>
<comment type="subcellular location">
    <subcellularLocation>
        <location evidence="1">Nucleus</location>
    </subcellularLocation>
</comment>
<feature type="compositionally biased region" description="Basic and acidic residues" evidence="3">
    <location>
        <begin position="337"/>
        <end position="389"/>
    </location>
</feature>
<evidence type="ECO:0000313" key="6">
    <source>
        <dbReference type="Proteomes" id="UP000219799"/>
    </source>
</evidence>
<evidence type="ECO:0000256" key="2">
    <source>
        <dbReference type="ARBA" id="ARBA00023242"/>
    </source>
</evidence>
<feature type="compositionally biased region" description="Acidic residues" evidence="3">
    <location>
        <begin position="319"/>
        <end position="336"/>
    </location>
</feature>
<organism evidence="5 6">
    <name type="scientific">Plasmodium malariae</name>
    <dbReference type="NCBI Taxonomy" id="5858"/>
    <lineage>
        <taxon>Eukaryota</taxon>
        <taxon>Sar</taxon>
        <taxon>Alveolata</taxon>
        <taxon>Apicomplexa</taxon>
        <taxon>Aconoidasida</taxon>
        <taxon>Haemosporida</taxon>
        <taxon>Plasmodiidae</taxon>
        <taxon>Plasmodium</taxon>
        <taxon>Plasmodium (Plasmodium)</taxon>
    </lineage>
</organism>
<dbReference type="VEuPathDB" id="PlasmoDB:PmUG01_10025000"/>
<dbReference type="EMBL" id="LT594498">
    <property type="protein sequence ID" value="SBT71680.1"/>
    <property type="molecule type" value="Genomic_DNA"/>
</dbReference>
<dbReference type="Proteomes" id="UP000219799">
    <property type="component" value="Chromosome 10"/>
</dbReference>
<feature type="region of interest" description="Disordered" evidence="3">
    <location>
        <begin position="316"/>
        <end position="389"/>
    </location>
</feature>
<proteinExistence type="predicted"/>
<accession>A0A1C3KDK2</accession>
<dbReference type="InterPro" id="IPR012935">
    <property type="entry name" value="NuBaID_N"/>
</dbReference>
<evidence type="ECO:0000256" key="1">
    <source>
        <dbReference type="ARBA" id="ARBA00004123"/>
    </source>
</evidence>
<feature type="domain" description="C3HC-type" evidence="4">
    <location>
        <begin position="51"/>
        <end position="159"/>
    </location>
</feature>
<dbReference type="Pfam" id="PF07967">
    <property type="entry name" value="zf-C3HC"/>
    <property type="match status" value="1"/>
</dbReference>
<keyword evidence="2" id="KW-0539">Nucleus</keyword>
<protein>
    <submittedName>
        <fullName evidence="5">Zinc finger protein, putative</fullName>
    </submittedName>
</protein>
<dbReference type="AlphaFoldDB" id="A0A1C3KDK2"/>
<reference evidence="5 6" key="1">
    <citation type="submission" date="2016-06" db="EMBL/GenBank/DDBJ databases">
        <authorList>
            <consortium name="Pathogen Informatics"/>
        </authorList>
    </citation>
    <scope>NUCLEOTIDE SEQUENCE [LARGE SCALE GENOMIC DNA]</scope>
    <source>
        <strain evidence="5">PmlGA01</strain>
    </source>
</reference>
<dbReference type="SUPFAM" id="SSF57924">
    <property type="entry name" value="Inhibitor of apoptosis (IAP) repeat"/>
    <property type="match status" value="1"/>
</dbReference>
<gene>
    <name evidence="5" type="primary">PmlGA01_100016000</name>
    <name evidence="5" type="ORF">PMLGA01_100016000</name>
</gene>